<reference evidence="1" key="1">
    <citation type="journal article" date="2019" name="bioRxiv">
        <title>The Genome of the Zebra Mussel, Dreissena polymorpha: A Resource for Invasive Species Research.</title>
        <authorList>
            <person name="McCartney M.A."/>
            <person name="Auch B."/>
            <person name="Kono T."/>
            <person name="Mallez S."/>
            <person name="Zhang Y."/>
            <person name="Obille A."/>
            <person name="Becker A."/>
            <person name="Abrahante J.E."/>
            <person name="Garbe J."/>
            <person name="Badalamenti J.P."/>
            <person name="Herman A."/>
            <person name="Mangelson H."/>
            <person name="Liachko I."/>
            <person name="Sullivan S."/>
            <person name="Sone E.D."/>
            <person name="Koren S."/>
            <person name="Silverstein K.A.T."/>
            <person name="Beckman K.B."/>
            <person name="Gohl D.M."/>
        </authorList>
    </citation>
    <scope>NUCLEOTIDE SEQUENCE</scope>
    <source>
        <strain evidence="1">Duluth1</strain>
        <tissue evidence="1">Whole animal</tissue>
    </source>
</reference>
<dbReference type="EMBL" id="JAIWYP010000004">
    <property type="protein sequence ID" value="KAH3833921.1"/>
    <property type="molecule type" value="Genomic_DNA"/>
</dbReference>
<dbReference type="AlphaFoldDB" id="A0A9D4K6S5"/>
<evidence type="ECO:0000313" key="1">
    <source>
        <dbReference type="EMBL" id="KAH3833921.1"/>
    </source>
</evidence>
<dbReference type="Proteomes" id="UP000828390">
    <property type="component" value="Unassembled WGS sequence"/>
</dbReference>
<protein>
    <submittedName>
        <fullName evidence="1">Uncharacterized protein</fullName>
    </submittedName>
</protein>
<gene>
    <name evidence="1" type="ORF">DPMN_107237</name>
</gene>
<name>A0A9D4K6S5_DREPO</name>
<sequence>MSTRPTATFGTLLQHLLTQKSPYRRPSNVESWLGLDTDLCARLFFRARQREVAFEAVKRKA</sequence>
<keyword evidence="2" id="KW-1185">Reference proteome</keyword>
<evidence type="ECO:0000313" key="2">
    <source>
        <dbReference type="Proteomes" id="UP000828390"/>
    </source>
</evidence>
<comment type="caution">
    <text evidence="1">The sequence shown here is derived from an EMBL/GenBank/DDBJ whole genome shotgun (WGS) entry which is preliminary data.</text>
</comment>
<organism evidence="1 2">
    <name type="scientific">Dreissena polymorpha</name>
    <name type="common">Zebra mussel</name>
    <name type="synonym">Mytilus polymorpha</name>
    <dbReference type="NCBI Taxonomy" id="45954"/>
    <lineage>
        <taxon>Eukaryota</taxon>
        <taxon>Metazoa</taxon>
        <taxon>Spiralia</taxon>
        <taxon>Lophotrochozoa</taxon>
        <taxon>Mollusca</taxon>
        <taxon>Bivalvia</taxon>
        <taxon>Autobranchia</taxon>
        <taxon>Heteroconchia</taxon>
        <taxon>Euheterodonta</taxon>
        <taxon>Imparidentia</taxon>
        <taxon>Neoheterodontei</taxon>
        <taxon>Myida</taxon>
        <taxon>Dreissenoidea</taxon>
        <taxon>Dreissenidae</taxon>
        <taxon>Dreissena</taxon>
    </lineage>
</organism>
<reference evidence="1" key="2">
    <citation type="submission" date="2020-11" db="EMBL/GenBank/DDBJ databases">
        <authorList>
            <person name="McCartney M.A."/>
            <person name="Auch B."/>
            <person name="Kono T."/>
            <person name="Mallez S."/>
            <person name="Becker A."/>
            <person name="Gohl D.M."/>
            <person name="Silverstein K.A.T."/>
            <person name="Koren S."/>
            <person name="Bechman K.B."/>
            <person name="Herman A."/>
            <person name="Abrahante J.E."/>
            <person name="Garbe J."/>
        </authorList>
    </citation>
    <scope>NUCLEOTIDE SEQUENCE</scope>
    <source>
        <strain evidence="1">Duluth1</strain>
        <tissue evidence="1">Whole animal</tissue>
    </source>
</reference>
<proteinExistence type="predicted"/>
<accession>A0A9D4K6S5</accession>